<evidence type="ECO:0000313" key="2">
    <source>
        <dbReference type="Proteomes" id="UP001497457"/>
    </source>
</evidence>
<organism evidence="1 2">
    <name type="scientific">Urochloa decumbens</name>
    <dbReference type="NCBI Taxonomy" id="240449"/>
    <lineage>
        <taxon>Eukaryota</taxon>
        <taxon>Viridiplantae</taxon>
        <taxon>Streptophyta</taxon>
        <taxon>Embryophyta</taxon>
        <taxon>Tracheophyta</taxon>
        <taxon>Spermatophyta</taxon>
        <taxon>Magnoliopsida</taxon>
        <taxon>Liliopsida</taxon>
        <taxon>Poales</taxon>
        <taxon>Poaceae</taxon>
        <taxon>PACMAD clade</taxon>
        <taxon>Panicoideae</taxon>
        <taxon>Panicodae</taxon>
        <taxon>Paniceae</taxon>
        <taxon>Melinidinae</taxon>
        <taxon>Urochloa</taxon>
    </lineage>
</organism>
<name>A0ABC9CW96_9POAL</name>
<dbReference type="PANTHER" id="PTHR46932">
    <property type="entry name" value="HEAVY METAL-ASSOCIATED ISOPRENYLATED PLANT PROTEIN 47"/>
    <property type="match status" value="1"/>
</dbReference>
<accession>A0ABC9CW96</accession>
<dbReference type="Proteomes" id="UP001497457">
    <property type="component" value="Chromosome 30rd"/>
</dbReference>
<sequence>MSNPQKIVIKLGMPSAKNRAKAMVLAAKVHGVSSVAITGNDKDQLEVVGVGVDTVCLVTCLRKKVLSRADIVLVEEAKDKKKEKKQPEELPEWWWPGYYYPQHHPPPMVLREEPAGCSIM</sequence>
<dbReference type="PANTHER" id="PTHR46932:SF4">
    <property type="entry name" value="ATFP4"/>
    <property type="match status" value="1"/>
</dbReference>
<dbReference type="InterPro" id="IPR042885">
    <property type="entry name" value="HIPP47/16"/>
</dbReference>
<reference evidence="1 2" key="2">
    <citation type="submission" date="2024-10" db="EMBL/GenBank/DDBJ databases">
        <authorList>
            <person name="Ryan C."/>
        </authorList>
    </citation>
    <scope>NUCLEOTIDE SEQUENCE [LARGE SCALE GENOMIC DNA]</scope>
</reference>
<dbReference type="Gene3D" id="3.30.70.100">
    <property type="match status" value="1"/>
</dbReference>
<keyword evidence="2" id="KW-1185">Reference proteome</keyword>
<evidence type="ECO:0000313" key="1">
    <source>
        <dbReference type="EMBL" id="CAL5026967.1"/>
    </source>
</evidence>
<protein>
    <submittedName>
        <fullName evidence="1">Uncharacterized protein</fullName>
    </submittedName>
</protein>
<dbReference type="EMBL" id="OZ075140">
    <property type="protein sequence ID" value="CAL5026967.1"/>
    <property type="molecule type" value="Genomic_DNA"/>
</dbReference>
<gene>
    <name evidence="1" type="ORF">URODEC1_LOCUS79080</name>
</gene>
<reference evidence="2" key="1">
    <citation type="submission" date="2024-06" db="EMBL/GenBank/DDBJ databases">
        <authorList>
            <person name="Ryan C."/>
        </authorList>
    </citation>
    <scope>NUCLEOTIDE SEQUENCE [LARGE SCALE GENOMIC DNA]</scope>
</reference>
<proteinExistence type="predicted"/>
<dbReference type="AlphaFoldDB" id="A0ABC9CW96"/>